<comment type="caution">
    <text evidence="3">The sequence shown here is derived from an EMBL/GenBank/DDBJ whole genome shotgun (WGS) entry which is preliminary data.</text>
</comment>
<accession>A0A412G4X6</accession>
<dbReference type="GeneID" id="83014788"/>
<dbReference type="AlphaFoldDB" id="A0A412G4X6"/>
<dbReference type="Pfam" id="PF00563">
    <property type="entry name" value="EAL"/>
    <property type="match status" value="1"/>
</dbReference>
<dbReference type="InterPro" id="IPR000014">
    <property type="entry name" value="PAS"/>
</dbReference>
<dbReference type="EMBL" id="QRUP01000004">
    <property type="protein sequence ID" value="RGR75621.1"/>
    <property type="molecule type" value="Genomic_DNA"/>
</dbReference>
<dbReference type="PROSITE" id="PS50887">
    <property type="entry name" value="GGDEF"/>
    <property type="match status" value="1"/>
</dbReference>
<name>A0A412G4X6_9FIRM</name>
<dbReference type="Gene3D" id="3.30.450.20">
    <property type="entry name" value="PAS domain"/>
    <property type="match status" value="1"/>
</dbReference>
<dbReference type="Pfam" id="PF00990">
    <property type="entry name" value="GGDEF"/>
    <property type="match status" value="1"/>
</dbReference>
<dbReference type="RefSeq" id="WP_117894347.1">
    <property type="nucleotide sequence ID" value="NZ_CABJCV010000004.1"/>
</dbReference>
<gene>
    <name evidence="3" type="ORF">DWY25_05135</name>
</gene>
<feature type="domain" description="EAL" evidence="1">
    <location>
        <begin position="287"/>
        <end position="538"/>
    </location>
</feature>
<dbReference type="CDD" id="cd00130">
    <property type="entry name" value="PAS"/>
    <property type="match status" value="1"/>
</dbReference>
<reference evidence="3 4" key="1">
    <citation type="submission" date="2018-08" db="EMBL/GenBank/DDBJ databases">
        <title>A genome reference for cultivated species of the human gut microbiota.</title>
        <authorList>
            <person name="Zou Y."/>
            <person name="Xue W."/>
            <person name="Luo G."/>
        </authorList>
    </citation>
    <scope>NUCLEOTIDE SEQUENCE [LARGE SCALE GENOMIC DNA]</scope>
    <source>
        <strain evidence="3 4">AF24-29</strain>
    </source>
</reference>
<dbReference type="PANTHER" id="PTHR33121">
    <property type="entry name" value="CYCLIC DI-GMP PHOSPHODIESTERASE PDEF"/>
    <property type="match status" value="1"/>
</dbReference>
<dbReference type="InterPro" id="IPR035965">
    <property type="entry name" value="PAS-like_dom_sf"/>
</dbReference>
<evidence type="ECO:0000313" key="3">
    <source>
        <dbReference type="EMBL" id="RGR75621.1"/>
    </source>
</evidence>
<dbReference type="NCBIfam" id="TIGR00229">
    <property type="entry name" value="sensory_box"/>
    <property type="match status" value="1"/>
</dbReference>
<evidence type="ECO:0000259" key="2">
    <source>
        <dbReference type="PROSITE" id="PS50887"/>
    </source>
</evidence>
<dbReference type="Proteomes" id="UP000284178">
    <property type="component" value="Unassembled WGS sequence"/>
</dbReference>
<dbReference type="SUPFAM" id="SSF141868">
    <property type="entry name" value="EAL domain-like"/>
    <property type="match status" value="1"/>
</dbReference>
<dbReference type="SUPFAM" id="SSF55785">
    <property type="entry name" value="PYP-like sensor domain (PAS domain)"/>
    <property type="match status" value="1"/>
</dbReference>
<dbReference type="GO" id="GO:0071111">
    <property type="term" value="F:cyclic-guanylate-specific phosphodiesterase activity"/>
    <property type="evidence" value="ECO:0007669"/>
    <property type="project" value="InterPro"/>
</dbReference>
<feature type="domain" description="GGDEF" evidence="2">
    <location>
        <begin position="149"/>
        <end position="278"/>
    </location>
</feature>
<evidence type="ECO:0000259" key="1">
    <source>
        <dbReference type="PROSITE" id="PS50883"/>
    </source>
</evidence>
<dbReference type="PROSITE" id="PS50883">
    <property type="entry name" value="EAL"/>
    <property type="match status" value="1"/>
</dbReference>
<dbReference type="InterPro" id="IPR001633">
    <property type="entry name" value="EAL_dom"/>
</dbReference>
<dbReference type="CDD" id="cd01949">
    <property type="entry name" value="GGDEF"/>
    <property type="match status" value="1"/>
</dbReference>
<dbReference type="InterPro" id="IPR029787">
    <property type="entry name" value="Nucleotide_cyclase"/>
</dbReference>
<dbReference type="InterPro" id="IPR043128">
    <property type="entry name" value="Rev_trsase/Diguanyl_cyclase"/>
</dbReference>
<keyword evidence="4" id="KW-1185">Reference proteome</keyword>
<sequence length="539" mass="61134">MPTILDNALFTAFSEASEQVYIYVCDVKQDLSHWSKNAVTFFGLPGEYMENVAELWMAKIHPDDRGRYLKDIQDVFTGVKTHHSCEYRARSQAGDYVWLECRGTMMKNEQGEPWLFAGMMTRLDARNKIDPLTGLPTMREFAALDFACTHGVVMVVGFDGFREVINNYGYRGGDEILADFAVQLRRICPQTAALYRFEGDEFAIFIPGGTCRQAQQLFQSLVQAARALGSRQVSLEITGGAVCTPQDGTTQEAVISKLEHSLAHGKAHRRSQLVFFSLEVSREYRRLSGLKQTLVRAVSHDCEGFSLVYQPLVDHDHRVVCCEALLRWKADPDVGEMIRLLENTGEILPIGRWIVREVFAQARFWQQKSPDFITEFNVSYLQFKDPGFSDFLIAEAKRLKINPRQIAIELTESCQVEDFEGLAREFARLRTFGFNLSLDDFGIAYSTLLLIRNLPADSVKIDQSFIRDLSEQNQVDLAIIESVVSLCRKLNIRLVAEGVENARILKLLEAYPITLYQGFHFAKPMPARQLEPLIGSILP</sequence>
<dbReference type="NCBIfam" id="TIGR00254">
    <property type="entry name" value="GGDEF"/>
    <property type="match status" value="1"/>
</dbReference>
<evidence type="ECO:0000313" key="4">
    <source>
        <dbReference type="Proteomes" id="UP000284178"/>
    </source>
</evidence>
<dbReference type="CDD" id="cd01948">
    <property type="entry name" value="EAL"/>
    <property type="match status" value="1"/>
</dbReference>
<dbReference type="Pfam" id="PF08447">
    <property type="entry name" value="PAS_3"/>
    <property type="match status" value="1"/>
</dbReference>
<dbReference type="SUPFAM" id="SSF55073">
    <property type="entry name" value="Nucleotide cyclase"/>
    <property type="match status" value="1"/>
</dbReference>
<dbReference type="InterPro" id="IPR035919">
    <property type="entry name" value="EAL_sf"/>
</dbReference>
<organism evidence="3 4">
    <name type="scientific">Holdemania filiformis</name>
    <dbReference type="NCBI Taxonomy" id="61171"/>
    <lineage>
        <taxon>Bacteria</taxon>
        <taxon>Bacillati</taxon>
        <taxon>Bacillota</taxon>
        <taxon>Erysipelotrichia</taxon>
        <taxon>Erysipelotrichales</taxon>
        <taxon>Erysipelotrichaceae</taxon>
        <taxon>Holdemania</taxon>
    </lineage>
</organism>
<dbReference type="Gene3D" id="3.20.20.450">
    <property type="entry name" value="EAL domain"/>
    <property type="match status" value="1"/>
</dbReference>
<protein>
    <submittedName>
        <fullName evidence="3">EAL domain-containing protein</fullName>
    </submittedName>
</protein>
<dbReference type="InterPro" id="IPR000160">
    <property type="entry name" value="GGDEF_dom"/>
</dbReference>
<dbReference type="PANTHER" id="PTHR33121:SF70">
    <property type="entry name" value="SIGNALING PROTEIN YKOW"/>
    <property type="match status" value="1"/>
</dbReference>
<dbReference type="SMART" id="SM00052">
    <property type="entry name" value="EAL"/>
    <property type="match status" value="1"/>
</dbReference>
<dbReference type="SMART" id="SM00267">
    <property type="entry name" value="GGDEF"/>
    <property type="match status" value="1"/>
</dbReference>
<dbReference type="InterPro" id="IPR013655">
    <property type="entry name" value="PAS_fold_3"/>
</dbReference>
<dbReference type="Gene3D" id="3.30.70.270">
    <property type="match status" value="1"/>
</dbReference>
<dbReference type="InterPro" id="IPR050706">
    <property type="entry name" value="Cyclic-di-GMP_PDE-like"/>
</dbReference>
<proteinExistence type="predicted"/>